<name>X1JBK9_9ZZZZ</name>
<dbReference type="EMBL" id="BARU01036598">
    <property type="protein sequence ID" value="GAH78895.1"/>
    <property type="molecule type" value="Genomic_DNA"/>
</dbReference>
<proteinExistence type="predicted"/>
<evidence type="ECO:0000313" key="1">
    <source>
        <dbReference type="EMBL" id="GAH78895.1"/>
    </source>
</evidence>
<dbReference type="Gene3D" id="3.40.50.1010">
    <property type="entry name" value="5'-nuclease"/>
    <property type="match status" value="1"/>
</dbReference>
<gene>
    <name evidence="1" type="ORF">S03H2_57131</name>
</gene>
<dbReference type="SUPFAM" id="SSF88723">
    <property type="entry name" value="PIN domain-like"/>
    <property type="match status" value="1"/>
</dbReference>
<protein>
    <submittedName>
        <fullName evidence="1">Uncharacterized protein</fullName>
    </submittedName>
</protein>
<organism evidence="1">
    <name type="scientific">marine sediment metagenome</name>
    <dbReference type="NCBI Taxonomy" id="412755"/>
    <lineage>
        <taxon>unclassified sequences</taxon>
        <taxon>metagenomes</taxon>
        <taxon>ecological metagenomes</taxon>
    </lineage>
</organism>
<sequence length="64" mass="7121">NLEFYNLDSIFSELITYAHTGIGGRDASILALMRSAGIKKICTHDKAFKKIPNLEVIDPTELNL</sequence>
<reference evidence="1" key="1">
    <citation type="journal article" date="2014" name="Front. Microbiol.">
        <title>High frequency of phylogenetically diverse reductive dehalogenase-homologous genes in deep subseafloor sedimentary metagenomes.</title>
        <authorList>
            <person name="Kawai M."/>
            <person name="Futagami T."/>
            <person name="Toyoda A."/>
            <person name="Takaki Y."/>
            <person name="Nishi S."/>
            <person name="Hori S."/>
            <person name="Arai W."/>
            <person name="Tsubouchi T."/>
            <person name="Morono Y."/>
            <person name="Uchiyama I."/>
            <person name="Ito T."/>
            <person name="Fujiyama A."/>
            <person name="Inagaki F."/>
            <person name="Takami H."/>
        </authorList>
    </citation>
    <scope>NUCLEOTIDE SEQUENCE</scope>
    <source>
        <strain evidence="1">Expedition CK06-06</strain>
    </source>
</reference>
<feature type="non-terminal residue" evidence="1">
    <location>
        <position position="1"/>
    </location>
</feature>
<dbReference type="InterPro" id="IPR029060">
    <property type="entry name" value="PIN-like_dom_sf"/>
</dbReference>
<accession>X1JBK9</accession>
<dbReference type="AlphaFoldDB" id="X1JBK9"/>
<comment type="caution">
    <text evidence="1">The sequence shown here is derived from an EMBL/GenBank/DDBJ whole genome shotgun (WGS) entry which is preliminary data.</text>
</comment>